<gene>
    <name evidence="6" type="primary">alkA</name>
    <name evidence="6" type="ORF">PsAD2_00373</name>
</gene>
<dbReference type="PANTHER" id="PTHR43003">
    <property type="entry name" value="DNA-3-METHYLADENINE GLYCOSYLASE"/>
    <property type="match status" value="1"/>
</dbReference>
<dbReference type="GO" id="GO:0006285">
    <property type="term" value="P:base-excision repair, AP site formation"/>
    <property type="evidence" value="ECO:0007669"/>
    <property type="project" value="TreeGrafter"/>
</dbReference>
<evidence type="ECO:0000256" key="4">
    <source>
        <dbReference type="ARBA" id="ARBA00023204"/>
    </source>
</evidence>
<proteinExistence type="predicted"/>
<dbReference type="EMBL" id="LMCB01000003">
    <property type="protein sequence ID" value="KZL21749.1"/>
    <property type="molecule type" value="Genomic_DNA"/>
</dbReference>
<dbReference type="EC" id="3.2.2.21" evidence="2"/>
<dbReference type="GO" id="GO:0006307">
    <property type="term" value="P:DNA alkylation repair"/>
    <property type="evidence" value="ECO:0007669"/>
    <property type="project" value="TreeGrafter"/>
</dbReference>
<feature type="domain" description="HhH-GPD" evidence="5">
    <location>
        <begin position="73"/>
        <end position="224"/>
    </location>
</feature>
<evidence type="ECO:0000256" key="3">
    <source>
        <dbReference type="ARBA" id="ARBA00022763"/>
    </source>
</evidence>
<dbReference type="GO" id="GO:0032131">
    <property type="term" value="F:alkylated DNA binding"/>
    <property type="evidence" value="ECO:0007669"/>
    <property type="project" value="TreeGrafter"/>
</dbReference>
<sequence>MVLLGIMTDTLLEHLCQLEEGALRPIDTLEDIERELSALLMLDERLVHVSEVAGEVPLRRRSADFAGLCNIVVAQLLSVAAAASIWARLEALVVPFEPDVLLSISDEELLGAGLSKPKLRTLKAIADELKGGLVLDEAVTWPGDVAHKRLCEIKGIGPWSADIFLLFCAGHPDVFPVGDVALQAAVQHAFGLEERPKGKVLESIAKVWSPHRGTAARLFWAYYRVMKEGRETLPV</sequence>
<dbReference type="SUPFAM" id="SSF48150">
    <property type="entry name" value="DNA-glycosylase"/>
    <property type="match status" value="1"/>
</dbReference>
<evidence type="ECO:0000313" key="6">
    <source>
        <dbReference type="EMBL" id="KZL21749.1"/>
    </source>
</evidence>
<dbReference type="InterPro" id="IPR003265">
    <property type="entry name" value="HhH-GPD_domain"/>
</dbReference>
<dbReference type="GO" id="GO:0005737">
    <property type="term" value="C:cytoplasm"/>
    <property type="evidence" value="ECO:0007669"/>
    <property type="project" value="TreeGrafter"/>
</dbReference>
<comment type="catalytic activity">
    <reaction evidence="1">
        <text>Hydrolysis of alkylated DNA, releasing 3-methyladenine, 3-methylguanine, 7-methylguanine and 7-methyladenine.</text>
        <dbReference type="EC" id="3.2.2.21"/>
    </reaction>
</comment>
<dbReference type="PANTHER" id="PTHR43003:SF13">
    <property type="entry name" value="DNA-3-METHYLADENINE GLYCOSYLASE 2"/>
    <property type="match status" value="1"/>
</dbReference>
<dbReference type="InterPro" id="IPR011257">
    <property type="entry name" value="DNA_glycosylase"/>
</dbReference>
<keyword evidence="6" id="KW-0326">Glycosidase</keyword>
<dbReference type="PATRIC" id="fig|989403.3.peg.394"/>
<keyword evidence="3" id="KW-0227">DNA damage</keyword>
<organism evidence="6 7">
    <name type="scientific">Pseudovibrio axinellae</name>
    <dbReference type="NCBI Taxonomy" id="989403"/>
    <lineage>
        <taxon>Bacteria</taxon>
        <taxon>Pseudomonadati</taxon>
        <taxon>Pseudomonadota</taxon>
        <taxon>Alphaproteobacteria</taxon>
        <taxon>Hyphomicrobiales</taxon>
        <taxon>Stappiaceae</taxon>
        <taxon>Pseudovibrio</taxon>
    </lineage>
</organism>
<evidence type="ECO:0000256" key="2">
    <source>
        <dbReference type="ARBA" id="ARBA00012000"/>
    </source>
</evidence>
<dbReference type="AlphaFoldDB" id="A0A166AZH9"/>
<dbReference type="InterPro" id="IPR051912">
    <property type="entry name" value="Alkylbase_DNA_Glycosylase/TA"/>
</dbReference>
<keyword evidence="4" id="KW-0234">DNA repair</keyword>
<dbReference type="SMART" id="SM00478">
    <property type="entry name" value="ENDO3c"/>
    <property type="match status" value="1"/>
</dbReference>
<reference evidence="6 7" key="1">
    <citation type="journal article" date="2016" name="Front. Microbiol.">
        <title>Comparative Genomic Analysis Reveals a Diverse Repertoire of Genes Involved in Prokaryote-Eukaryote Interactions within the Pseudovibrio Genus.</title>
        <authorList>
            <person name="Romano S."/>
            <person name="Fernandez-Guerra A."/>
            <person name="Reen F.J."/>
            <person name="Glockner F.O."/>
            <person name="Crowley S.P."/>
            <person name="O'Sullivan O."/>
            <person name="Cotter P.D."/>
            <person name="Adams C."/>
            <person name="Dobson A.D."/>
            <person name="O'Gara F."/>
        </authorList>
    </citation>
    <scope>NUCLEOTIDE SEQUENCE [LARGE SCALE GENOMIC DNA]</scope>
    <source>
        <strain evidence="6 7">Ad2</strain>
    </source>
</reference>
<comment type="caution">
    <text evidence="6">The sequence shown here is derived from an EMBL/GenBank/DDBJ whole genome shotgun (WGS) entry which is preliminary data.</text>
</comment>
<dbReference type="Gene3D" id="1.10.1670.40">
    <property type="match status" value="1"/>
</dbReference>
<keyword evidence="6" id="KW-0378">Hydrolase</keyword>
<name>A0A166AZH9_9HYPH</name>
<evidence type="ECO:0000259" key="5">
    <source>
        <dbReference type="SMART" id="SM00478"/>
    </source>
</evidence>
<dbReference type="GO" id="GO:0008725">
    <property type="term" value="F:DNA-3-methyladenine glycosylase activity"/>
    <property type="evidence" value="ECO:0007669"/>
    <property type="project" value="TreeGrafter"/>
</dbReference>
<accession>A0A166AZH9</accession>
<evidence type="ECO:0000313" key="7">
    <source>
        <dbReference type="Proteomes" id="UP000076577"/>
    </source>
</evidence>
<dbReference type="Proteomes" id="UP000076577">
    <property type="component" value="Unassembled WGS sequence"/>
</dbReference>
<keyword evidence="7" id="KW-1185">Reference proteome</keyword>
<evidence type="ECO:0000256" key="1">
    <source>
        <dbReference type="ARBA" id="ARBA00000086"/>
    </source>
</evidence>
<dbReference type="Pfam" id="PF00730">
    <property type="entry name" value="HhH-GPD"/>
    <property type="match status" value="1"/>
</dbReference>
<dbReference type="Gene3D" id="1.10.340.30">
    <property type="entry name" value="Hypothetical protein, domain 2"/>
    <property type="match status" value="1"/>
</dbReference>
<dbReference type="GO" id="GO:0032993">
    <property type="term" value="C:protein-DNA complex"/>
    <property type="evidence" value="ECO:0007669"/>
    <property type="project" value="TreeGrafter"/>
</dbReference>
<dbReference type="STRING" id="989403.SAMN05421798_102165"/>
<dbReference type="CDD" id="cd00056">
    <property type="entry name" value="ENDO3c"/>
    <property type="match status" value="1"/>
</dbReference>
<protein>
    <recommendedName>
        <fullName evidence="2">DNA-3-methyladenine glycosylase II</fullName>
        <ecNumber evidence="2">3.2.2.21</ecNumber>
    </recommendedName>
</protein>
<dbReference type="GO" id="GO:0043916">
    <property type="term" value="F:DNA-7-methylguanine glycosylase activity"/>
    <property type="evidence" value="ECO:0007669"/>
    <property type="project" value="TreeGrafter"/>
</dbReference>